<dbReference type="PRINTS" id="PR00359">
    <property type="entry name" value="BP450"/>
</dbReference>
<name>A0A646KJ01_STRJU</name>
<keyword evidence="4 7" id="KW-0560">Oxidoreductase</keyword>
<dbReference type="Pfam" id="PF00067">
    <property type="entry name" value="p450"/>
    <property type="match status" value="1"/>
</dbReference>
<dbReference type="InterPro" id="IPR002397">
    <property type="entry name" value="Cyt_P450_B"/>
</dbReference>
<keyword evidence="6 7" id="KW-0503">Monooxygenase</keyword>
<dbReference type="CDD" id="cd11029">
    <property type="entry name" value="CYP107-like"/>
    <property type="match status" value="1"/>
</dbReference>
<dbReference type="FunFam" id="1.10.630.10:FF:000018">
    <property type="entry name" value="Cytochrome P450 monooxygenase"/>
    <property type="match status" value="1"/>
</dbReference>
<dbReference type="InterPro" id="IPR001128">
    <property type="entry name" value="Cyt_P450"/>
</dbReference>
<comment type="caution">
    <text evidence="8">The sequence shown here is derived from an EMBL/GenBank/DDBJ whole genome shotgun (WGS) entry which is preliminary data.</text>
</comment>
<accession>A0A646KJ01</accession>
<dbReference type="PANTHER" id="PTHR46696:SF1">
    <property type="entry name" value="CYTOCHROME P450 YJIB-RELATED"/>
    <property type="match status" value="1"/>
</dbReference>
<comment type="similarity">
    <text evidence="1 7">Belongs to the cytochrome P450 family.</text>
</comment>
<dbReference type="GO" id="GO:0005506">
    <property type="term" value="F:iron ion binding"/>
    <property type="evidence" value="ECO:0007669"/>
    <property type="project" value="InterPro"/>
</dbReference>
<evidence type="ECO:0000256" key="7">
    <source>
        <dbReference type="RuleBase" id="RU000461"/>
    </source>
</evidence>
<keyword evidence="5 7" id="KW-0408">Iron</keyword>
<dbReference type="GO" id="GO:0020037">
    <property type="term" value="F:heme binding"/>
    <property type="evidence" value="ECO:0007669"/>
    <property type="project" value="InterPro"/>
</dbReference>
<organism evidence="8 9">
    <name type="scientific">Streptomyces jumonjinensis</name>
    <dbReference type="NCBI Taxonomy" id="1945"/>
    <lineage>
        <taxon>Bacteria</taxon>
        <taxon>Bacillati</taxon>
        <taxon>Actinomycetota</taxon>
        <taxon>Actinomycetes</taxon>
        <taxon>Kitasatosporales</taxon>
        <taxon>Streptomycetaceae</taxon>
        <taxon>Streptomyces</taxon>
    </lineage>
</organism>
<evidence type="ECO:0000313" key="8">
    <source>
        <dbReference type="EMBL" id="MQT02041.1"/>
    </source>
</evidence>
<dbReference type="PROSITE" id="PS00086">
    <property type="entry name" value="CYTOCHROME_P450"/>
    <property type="match status" value="1"/>
</dbReference>
<proteinExistence type="inferred from homology"/>
<protein>
    <submittedName>
        <fullName evidence="8">Cytochrome P450</fullName>
    </submittedName>
</protein>
<dbReference type="SUPFAM" id="SSF48264">
    <property type="entry name" value="Cytochrome P450"/>
    <property type="match status" value="1"/>
</dbReference>
<evidence type="ECO:0000256" key="2">
    <source>
        <dbReference type="ARBA" id="ARBA00022617"/>
    </source>
</evidence>
<keyword evidence="3 7" id="KW-0479">Metal-binding</keyword>
<dbReference type="EMBL" id="VCLA01000145">
    <property type="protein sequence ID" value="MQT02041.1"/>
    <property type="molecule type" value="Genomic_DNA"/>
</dbReference>
<gene>
    <name evidence="8" type="ORF">FF041_18070</name>
</gene>
<dbReference type="PANTHER" id="PTHR46696">
    <property type="entry name" value="P450, PUTATIVE (EUROFUNG)-RELATED"/>
    <property type="match status" value="1"/>
</dbReference>
<evidence type="ECO:0000256" key="4">
    <source>
        <dbReference type="ARBA" id="ARBA00023002"/>
    </source>
</evidence>
<keyword evidence="2 7" id="KW-0349">Heme</keyword>
<dbReference type="AlphaFoldDB" id="A0A646KJ01"/>
<dbReference type="InterPro" id="IPR017972">
    <property type="entry name" value="Cyt_P450_CS"/>
</dbReference>
<evidence type="ECO:0000256" key="3">
    <source>
        <dbReference type="ARBA" id="ARBA00022723"/>
    </source>
</evidence>
<dbReference type="RefSeq" id="WP_153523728.1">
    <property type="nucleotide sequence ID" value="NZ_JBEPDZ010000007.1"/>
</dbReference>
<sequence>MTVQEPGTTEADGEPLDLADQELVRDPFTAYAPIREREQMARGRVRGVDLMWVATRHDDIRTIMSDPRFTIDAATVPGAPVAHRTEQTWQARGMHSGHEKYLRAGIFDADGPDHRRLRGLVTAAFSPRRVAALRPRIDAIATQLLDRLPDHTENGVVDLIEHFARPLPITVICELIAVPEADRDRWRARSATLSAGVCGDELGDALAGMVHDAHTLIDHHTTNPGNDLISELLAPHHRDRLSTDELVALITNLVVAGHITTVNLIANSTEALLTHPDQLALLREDPTLMPYAVDELMRYCGPVVRALPRYATCDTTVGSTPVRAGEAVLPIVSAANRDPAVFTDPDRLDLSRTRRSREPHLGFGHGAHRCLGAHLAQEETAVALTALLNRVPDLRLATDPKHLQRGANPVNRHLKALPVRLRPGPDPDTAAK</sequence>
<keyword evidence="9" id="KW-1185">Reference proteome</keyword>
<reference evidence="8 9" key="1">
    <citation type="submission" date="2019-05" db="EMBL/GenBank/DDBJ databases">
        <title>Comparative genomics and metabolomics analyses of clavulanic acid producing Streptomyces species provides insight into specialized metabolism and evolution of beta-lactam biosynthetic gene clusters.</title>
        <authorList>
            <person name="Moore M.A."/>
            <person name="Cruz-Morales P."/>
            <person name="Barona Gomez F."/>
            <person name="Kapil T."/>
        </authorList>
    </citation>
    <scope>NUCLEOTIDE SEQUENCE [LARGE SCALE GENOMIC DNA]</scope>
    <source>
        <strain evidence="8 9">NRRL 5741</strain>
    </source>
</reference>
<evidence type="ECO:0000256" key="1">
    <source>
        <dbReference type="ARBA" id="ARBA00010617"/>
    </source>
</evidence>
<dbReference type="GO" id="GO:0016705">
    <property type="term" value="F:oxidoreductase activity, acting on paired donors, with incorporation or reduction of molecular oxygen"/>
    <property type="evidence" value="ECO:0007669"/>
    <property type="project" value="InterPro"/>
</dbReference>
<dbReference type="InterPro" id="IPR036396">
    <property type="entry name" value="Cyt_P450_sf"/>
</dbReference>
<dbReference type="GO" id="GO:0004497">
    <property type="term" value="F:monooxygenase activity"/>
    <property type="evidence" value="ECO:0007669"/>
    <property type="project" value="UniProtKB-KW"/>
</dbReference>
<evidence type="ECO:0000313" key="9">
    <source>
        <dbReference type="Proteomes" id="UP000419138"/>
    </source>
</evidence>
<evidence type="ECO:0000256" key="5">
    <source>
        <dbReference type="ARBA" id="ARBA00023004"/>
    </source>
</evidence>
<dbReference type="Proteomes" id="UP000419138">
    <property type="component" value="Unassembled WGS sequence"/>
</dbReference>
<dbReference type="Gene3D" id="1.10.630.10">
    <property type="entry name" value="Cytochrome P450"/>
    <property type="match status" value="1"/>
</dbReference>
<dbReference type="OrthoDB" id="5500002at2"/>
<evidence type="ECO:0000256" key="6">
    <source>
        <dbReference type="ARBA" id="ARBA00023033"/>
    </source>
</evidence>